<name>D7AU46_NOCDD</name>
<dbReference type="SUPFAM" id="SSF52047">
    <property type="entry name" value="RNI-like"/>
    <property type="match status" value="1"/>
</dbReference>
<dbReference type="AlphaFoldDB" id="D7AU46"/>
<reference evidence="2 3" key="1">
    <citation type="journal article" date="2010" name="Stand. Genomic Sci.">
        <title>Complete genome sequence of Nocardiopsis dassonvillei type strain (IMRU 509).</title>
        <authorList>
            <person name="Sun H."/>
            <person name="Lapidus A."/>
            <person name="Nolan M."/>
            <person name="Lucas S."/>
            <person name="Del Rio T.G."/>
            <person name="Tice H."/>
            <person name="Cheng J.F."/>
            <person name="Tapia R."/>
            <person name="Han C."/>
            <person name="Goodwin L."/>
            <person name="Pitluck S."/>
            <person name="Pagani I."/>
            <person name="Ivanova N."/>
            <person name="Mavromatis K."/>
            <person name="Mikhailova N."/>
            <person name="Pati A."/>
            <person name="Chen A."/>
            <person name="Palaniappan K."/>
            <person name="Land M."/>
            <person name="Hauser L."/>
            <person name="Chang Y.J."/>
            <person name="Jeffries C.D."/>
            <person name="Djao O.D."/>
            <person name="Rohde M."/>
            <person name="Sikorski J."/>
            <person name="Goker M."/>
            <person name="Woyke T."/>
            <person name="Bristow J."/>
            <person name="Eisen J.A."/>
            <person name="Markowitz V."/>
            <person name="Hugenholtz P."/>
            <person name="Kyrpides N.C."/>
            <person name="Klenk H.P."/>
        </authorList>
    </citation>
    <scope>NUCLEOTIDE SEQUENCE [LARGE SCALE GENOMIC DNA]</scope>
    <source>
        <strain evidence="3">ATCC 23218 / DSM 43111 / CIP 107115 / JCM 7437 / KCTC 9190 / NBRC 14626 / NCTC 10488 / NRRL B-5397 / IMRU 509</strain>
    </source>
</reference>
<dbReference type="InterPro" id="IPR047722">
    <property type="entry name" value="STM4015-like"/>
</dbReference>
<evidence type="ECO:0000313" key="3">
    <source>
        <dbReference type="Proteomes" id="UP000002219"/>
    </source>
</evidence>
<dbReference type="OrthoDB" id="9781345at2"/>
<feature type="compositionally biased region" description="Basic and acidic residues" evidence="1">
    <location>
        <begin position="19"/>
        <end position="37"/>
    </location>
</feature>
<dbReference type="GeneID" id="91488246"/>
<evidence type="ECO:0000313" key="2">
    <source>
        <dbReference type="EMBL" id="ADH65604.1"/>
    </source>
</evidence>
<dbReference type="InterPro" id="IPR032675">
    <property type="entry name" value="LRR_dom_sf"/>
</dbReference>
<dbReference type="HOGENOM" id="CLU_054192_0_0_11"/>
<dbReference type="KEGG" id="nda:Ndas_0154"/>
<dbReference type="RefSeq" id="WP_013151211.1">
    <property type="nucleotide sequence ID" value="NC_014210.1"/>
</dbReference>
<gene>
    <name evidence="2" type="ordered locus">Ndas_0154</name>
</gene>
<organism evidence="2 3">
    <name type="scientific">Nocardiopsis dassonvillei (strain ATCC 23218 / DSM 43111 / CIP 107115 / JCM 7437 / KCTC 9190 / NBRC 14626 / NCTC 10488 / NRRL B-5397 / IMRU 509)</name>
    <name type="common">Actinomadura dassonvillei</name>
    <dbReference type="NCBI Taxonomy" id="446468"/>
    <lineage>
        <taxon>Bacteria</taxon>
        <taxon>Bacillati</taxon>
        <taxon>Actinomycetota</taxon>
        <taxon>Actinomycetes</taxon>
        <taxon>Streptosporangiales</taxon>
        <taxon>Nocardiopsidaceae</taxon>
        <taxon>Nocardiopsis</taxon>
    </lineage>
</organism>
<dbReference type="STRING" id="446468.Ndas_0154"/>
<evidence type="ECO:0000256" key="1">
    <source>
        <dbReference type="SAM" id="MobiDB-lite"/>
    </source>
</evidence>
<dbReference type="eggNOG" id="COG4886">
    <property type="taxonomic scope" value="Bacteria"/>
</dbReference>
<accession>D7AU46</accession>
<protein>
    <recommendedName>
        <fullName evidence="4">Cytoplasmic protein</fullName>
    </recommendedName>
</protein>
<dbReference type="NCBIfam" id="NF038076">
    <property type="entry name" value="fam_STM4015"/>
    <property type="match status" value="1"/>
</dbReference>
<dbReference type="Gene3D" id="3.80.10.10">
    <property type="entry name" value="Ribonuclease Inhibitor"/>
    <property type="match status" value="1"/>
</dbReference>
<sequence>MADLTEFAGLPVVEFPAEGTREERLEQVRRRGGDPRDPASTAWRLRTSGSDGRRPEDDYDQYFSLFMSEVDTERVTALVLGDWVSPDQCGPEQAVELLAEHADALPNLRSVFVGDITADECELSWINQGDMAPLLAAFPRLERLATRGADGIRGGGGLSLHVPSHTGLRSLTLESGGLPGRVVREVASSGLPALEHLELWLGMEDYGRDVSPRDLEPVLSGGAFPGLRYLGVRNAEDVDAWVPVLADAPVVGRLEVLDLSLGVLTDRGARALVERADAFAGLRRLDLHHHYLDQEAVERVGAAFAGSGVEVDLSDPREPEDYGDGELEYYTAAAE</sequence>
<dbReference type="EMBL" id="CP002040">
    <property type="protein sequence ID" value="ADH65604.1"/>
    <property type="molecule type" value="Genomic_DNA"/>
</dbReference>
<keyword evidence="3" id="KW-1185">Reference proteome</keyword>
<evidence type="ECO:0008006" key="4">
    <source>
        <dbReference type="Google" id="ProtNLM"/>
    </source>
</evidence>
<proteinExistence type="predicted"/>
<dbReference type="Proteomes" id="UP000002219">
    <property type="component" value="Chromosome 1"/>
</dbReference>
<feature type="region of interest" description="Disordered" evidence="1">
    <location>
        <begin position="18"/>
        <end position="55"/>
    </location>
</feature>